<dbReference type="Gene3D" id="1.25.40.990">
    <property type="match status" value="1"/>
</dbReference>
<proteinExistence type="predicted"/>
<organism evidence="2 3">
    <name type="scientific">Neocallimastix californiae</name>
    <dbReference type="NCBI Taxonomy" id="1754190"/>
    <lineage>
        <taxon>Eukaryota</taxon>
        <taxon>Fungi</taxon>
        <taxon>Fungi incertae sedis</taxon>
        <taxon>Chytridiomycota</taxon>
        <taxon>Chytridiomycota incertae sedis</taxon>
        <taxon>Neocallimastigomycetes</taxon>
        <taxon>Neocallimastigales</taxon>
        <taxon>Neocallimastigaceae</taxon>
        <taxon>Neocallimastix</taxon>
    </lineage>
</organism>
<dbReference type="EMBL" id="MCOG01000074">
    <property type="protein sequence ID" value="ORY56227.1"/>
    <property type="molecule type" value="Genomic_DNA"/>
</dbReference>
<dbReference type="InterPro" id="IPR045107">
    <property type="entry name" value="SAC3/GANP/THP3"/>
</dbReference>
<dbReference type="STRING" id="1754190.A0A1Y2DAK9"/>
<gene>
    <name evidence="2" type="ORF">LY90DRAFT_410571</name>
</gene>
<sequence>MYIEQNGDPNVVDWDTDTLIGTCQDLEKNYMRLTSAPDPSTVRPLPVLRKTLELLKQKWTEEQNYSYICDQFKSLRQDLTVQRIKNDFAVEVYEIHARIALEKGDLGEYNQCQSQLKQLYKLGFKGHEIEFTAYRLLYYLHTLNPKDINTLISELSPEQKKHEFIKHALEVRSAVANGNYHKLFYLYLNPPHNMACYLMDHFVERERIKALKVMTKAYLTLSITFITDELGFDSEEDCIELLNSVRCPIRKNKNKEYIINGKETHQIFLKKWQELAEKGIDIKGQI</sequence>
<name>A0A1Y2DAK9_9FUNG</name>
<dbReference type="InterPro" id="IPR005062">
    <property type="entry name" value="SAC3/GANP/THP3_conserved"/>
</dbReference>
<evidence type="ECO:0000259" key="1">
    <source>
        <dbReference type="PROSITE" id="PS50250"/>
    </source>
</evidence>
<accession>A0A1Y2DAK9</accession>
<dbReference type="Pfam" id="PF03399">
    <property type="entry name" value="SAC3_GANP"/>
    <property type="match status" value="1"/>
</dbReference>
<dbReference type="PROSITE" id="PS50250">
    <property type="entry name" value="PCI"/>
    <property type="match status" value="1"/>
</dbReference>
<evidence type="ECO:0000313" key="2">
    <source>
        <dbReference type="EMBL" id="ORY56227.1"/>
    </source>
</evidence>
<dbReference type="InterPro" id="IPR000717">
    <property type="entry name" value="PCI_dom"/>
</dbReference>
<evidence type="ECO:0000313" key="3">
    <source>
        <dbReference type="Proteomes" id="UP000193920"/>
    </source>
</evidence>
<dbReference type="OrthoDB" id="199574at2759"/>
<dbReference type="GO" id="GO:0005634">
    <property type="term" value="C:nucleus"/>
    <property type="evidence" value="ECO:0007669"/>
    <property type="project" value="TreeGrafter"/>
</dbReference>
<dbReference type="PANTHER" id="PTHR12436:SF4">
    <property type="entry name" value="LEUKOCYTE RECEPTOR CLUSTER MEMBER 8"/>
    <property type="match status" value="1"/>
</dbReference>
<dbReference type="Proteomes" id="UP000193920">
    <property type="component" value="Unassembled WGS sequence"/>
</dbReference>
<comment type="caution">
    <text evidence="2">The sequence shown here is derived from an EMBL/GenBank/DDBJ whole genome shotgun (WGS) entry which is preliminary data.</text>
</comment>
<dbReference type="PANTHER" id="PTHR12436">
    <property type="entry name" value="80 KDA MCM3-ASSOCIATED PROTEIN"/>
    <property type="match status" value="1"/>
</dbReference>
<protein>
    <recommendedName>
        <fullName evidence="1">PCI domain-containing protein</fullName>
    </recommendedName>
</protein>
<keyword evidence="3" id="KW-1185">Reference proteome</keyword>
<feature type="domain" description="PCI" evidence="1">
    <location>
        <begin position="105"/>
        <end position="275"/>
    </location>
</feature>
<dbReference type="AlphaFoldDB" id="A0A1Y2DAK9"/>
<reference evidence="2 3" key="1">
    <citation type="submission" date="2016-08" db="EMBL/GenBank/DDBJ databases">
        <title>A Parts List for Fungal Cellulosomes Revealed by Comparative Genomics.</title>
        <authorList>
            <consortium name="DOE Joint Genome Institute"/>
            <person name="Haitjema C.H."/>
            <person name="Gilmore S.P."/>
            <person name="Henske J.K."/>
            <person name="Solomon K.V."/>
            <person name="De Groot R."/>
            <person name="Kuo A."/>
            <person name="Mondo S.J."/>
            <person name="Salamov A.A."/>
            <person name="Labutti K."/>
            <person name="Zhao Z."/>
            <person name="Chiniquy J."/>
            <person name="Barry K."/>
            <person name="Brewer H.M."/>
            <person name="Purvine S.O."/>
            <person name="Wright A.T."/>
            <person name="Boxma B."/>
            <person name="Van Alen T."/>
            <person name="Hackstein J.H."/>
            <person name="Baker S.E."/>
            <person name="Grigoriev I.V."/>
            <person name="O'Malley M.A."/>
        </authorList>
    </citation>
    <scope>NUCLEOTIDE SEQUENCE [LARGE SCALE GENOMIC DNA]</scope>
    <source>
        <strain evidence="2 3">G1</strain>
    </source>
</reference>